<sequence>MEPFKHAIEVALLLSVPQAFSSICFVLVFFGLLPDRLVARCLGFSIALAFSLNFSFMNLETPVHMLFSTTLTTLMLYLFFRRYSWRIIALLAAGILCSTILSEFASLLLTRPLIPYELLVTGPFYYKFIMWPFFGLFVLIAWLMHRYSFFPGKRTALLIAEARDGYLLLFIMLITAQLIVLIIFYVTTIMFGQQGYRDILFIAGILSIVAVTGISVKLLLLSRKQAVDRARTVYVGDLLQLFTAYRSQRHDFVNHVQTMHAMLKLNKRKQLEAYMEEVVEDIQALSEQRDAMTIPALAALIQAKTALAAEHRISMQVKIDKLPQQKTDIRMLDMIEITSQLIDLILDETMNLPYNLRQLELAVFEQTDQLQIRMTKPVDPYAAHASKAPGLPPAAKRLAKQIKRCHGELSIIQDTRDEVSYHLKFPLNISGLSAHLQ</sequence>
<feature type="domain" description="SpoOB alpha-helical" evidence="5">
    <location>
        <begin position="236"/>
        <end position="287"/>
    </location>
</feature>
<feature type="transmembrane region" description="Helical" evidence="4">
    <location>
        <begin position="199"/>
        <end position="221"/>
    </location>
</feature>
<feature type="transmembrane region" description="Helical" evidence="4">
    <location>
        <begin position="87"/>
        <end position="109"/>
    </location>
</feature>
<feature type="transmembrane region" description="Helical" evidence="4">
    <location>
        <begin position="165"/>
        <end position="187"/>
    </location>
</feature>
<dbReference type="AlphaFoldDB" id="A0A2W1LGS8"/>
<dbReference type="Pfam" id="PF14689">
    <property type="entry name" value="SPOB_a"/>
    <property type="match status" value="1"/>
</dbReference>
<gene>
    <name evidence="6" type="ORF">DNH61_17710</name>
</gene>
<dbReference type="SUPFAM" id="SSF55890">
    <property type="entry name" value="Sporulation response regulatory protein Spo0B"/>
    <property type="match status" value="1"/>
</dbReference>
<evidence type="ECO:0000256" key="2">
    <source>
        <dbReference type="ARBA" id="ARBA00022679"/>
    </source>
</evidence>
<comment type="caution">
    <text evidence="6">The sequence shown here is derived from an EMBL/GenBank/DDBJ whole genome shotgun (WGS) entry which is preliminary data.</text>
</comment>
<name>A0A2W1LGS8_9BACL</name>
<feature type="transmembrane region" description="Helical" evidence="4">
    <location>
        <begin position="63"/>
        <end position="80"/>
    </location>
</feature>
<organism evidence="6 7">
    <name type="scientific">Paenibacillus sambharensis</name>
    <dbReference type="NCBI Taxonomy" id="1803190"/>
    <lineage>
        <taxon>Bacteria</taxon>
        <taxon>Bacillati</taxon>
        <taxon>Bacillota</taxon>
        <taxon>Bacilli</taxon>
        <taxon>Bacillales</taxon>
        <taxon>Paenibacillaceae</taxon>
        <taxon>Paenibacillus</taxon>
    </lineage>
</organism>
<keyword evidence="4" id="KW-0812">Transmembrane</keyword>
<keyword evidence="3" id="KW-0418">Kinase</keyword>
<dbReference type="RefSeq" id="WP_111148020.1">
    <property type="nucleotide sequence ID" value="NZ_QKRB01000053.1"/>
</dbReference>
<reference evidence="6 7" key="1">
    <citation type="submission" date="2018-06" db="EMBL/GenBank/DDBJ databases">
        <title>Paenibacillus imtechensis sp. nov.</title>
        <authorList>
            <person name="Pinnaka A.K."/>
            <person name="Singh H."/>
            <person name="Kaur M."/>
        </authorList>
    </citation>
    <scope>NUCLEOTIDE SEQUENCE [LARGE SCALE GENOMIC DNA]</scope>
    <source>
        <strain evidence="6 7">SMB1</strain>
    </source>
</reference>
<keyword evidence="4" id="KW-0472">Membrane</keyword>
<dbReference type="Gene3D" id="1.10.287.130">
    <property type="match status" value="1"/>
</dbReference>
<feature type="transmembrane region" description="Helical" evidence="4">
    <location>
        <begin position="124"/>
        <end position="144"/>
    </location>
</feature>
<keyword evidence="7" id="KW-1185">Reference proteome</keyword>
<evidence type="ECO:0000259" key="5">
    <source>
        <dbReference type="Pfam" id="PF14689"/>
    </source>
</evidence>
<feature type="transmembrane region" description="Helical" evidence="4">
    <location>
        <begin position="37"/>
        <end position="57"/>
    </location>
</feature>
<keyword evidence="2" id="KW-0808">Transferase</keyword>
<protein>
    <recommendedName>
        <fullName evidence="5">SpoOB alpha-helical domain-containing protein</fullName>
    </recommendedName>
</protein>
<evidence type="ECO:0000313" key="7">
    <source>
        <dbReference type="Proteomes" id="UP000249522"/>
    </source>
</evidence>
<dbReference type="EMBL" id="QKRB01000053">
    <property type="protein sequence ID" value="PZD94252.1"/>
    <property type="molecule type" value="Genomic_DNA"/>
</dbReference>
<dbReference type="GO" id="GO:0000155">
    <property type="term" value="F:phosphorelay sensor kinase activity"/>
    <property type="evidence" value="ECO:0007669"/>
    <property type="project" value="InterPro"/>
</dbReference>
<accession>A0A2W1LGS8</accession>
<evidence type="ECO:0000256" key="1">
    <source>
        <dbReference type="ARBA" id="ARBA00022553"/>
    </source>
</evidence>
<evidence type="ECO:0000256" key="3">
    <source>
        <dbReference type="ARBA" id="ARBA00022777"/>
    </source>
</evidence>
<dbReference type="InterPro" id="IPR016120">
    <property type="entry name" value="Sig_transdc_His_kin_SpoOB"/>
</dbReference>
<dbReference type="OrthoDB" id="3173688at2"/>
<dbReference type="InterPro" id="IPR039506">
    <property type="entry name" value="SPOB_a"/>
</dbReference>
<keyword evidence="1" id="KW-0597">Phosphoprotein</keyword>
<keyword evidence="4" id="KW-1133">Transmembrane helix</keyword>
<evidence type="ECO:0000256" key="4">
    <source>
        <dbReference type="SAM" id="Phobius"/>
    </source>
</evidence>
<feature type="transmembrane region" description="Helical" evidence="4">
    <location>
        <begin position="6"/>
        <end position="30"/>
    </location>
</feature>
<evidence type="ECO:0000313" key="6">
    <source>
        <dbReference type="EMBL" id="PZD94252.1"/>
    </source>
</evidence>
<dbReference type="Proteomes" id="UP000249522">
    <property type="component" value="Unassembled WGS sequence"/>
</dbReference>
<proteinExistence type="predicted"/>